<organism evidence="3 4">
    <name type="scientific">Fusarium fujikuroi</name>
    <name type="common">Bakanae and foot rot disease fungus</name>
    <name type="synonym">Gibberella fujikuroi</name>
    <dbReference type="NCBI Taxonomy" id="5127"/>
    <lineage>
        <taxon>Eukaryota</taxon>
        <taxon>Fungi</taxon>
        <taxon>Dikarya</taxon>
        <taxon>Ascomycota</taxon>
        <taxon>Pezizomycotina</taxon>
        <taxon>Sordariomycetes</taxon>
        <taxon>Hypocreomycetidae</taxon>
        <taxon>Hypocreales</taxon>
        <taxon>Nectriaceae</taxon>
        <taxon>Fusarium</taxon>
        <taxon>Fusarium fujikuroi species complex</taxon>
    </lineage>
</organism>
<gene>
    <name evidence="3" type="ORF">C2S_1089</name>
</gene>
<sequence>MYKEVSRHWGMDITPDKPFYPRLTDSKKERLLILGNIQGPSAPSGRQVSDASQGNIGAHNSINNNNTNSEKQKALRSHLESVARLMQGQLRTLQQQDFDLKQQVRDESNLRQNAENKLRENEGQLRYAQHQLTISRQYANALENGQSQMRNDISQYQQLSIEIQEIDKQRKAKSSMRQQCMNRVAERSLSRVEGFKAATKRPVDGIADGREPKRPRQE</sequence>
<feature type="compositionally biased region" description="Low complexity" evidence="2">
    <location>
        <begin position="54"/>
        <end position="69"/>
    </location>
</feature>
<dbReference type="Proteomes" id="UP000760494">
    <property type="component" value="Unassembled WGS sequence"/>
</dbReference>
<feature type="region of interest" description="Disordered" evidence="2">
    <location>
        <begin position="193"/>
        <end position="218"/>
    </location>
</feature>
<dbReference type="EMBL" id="CABFJX010000223">
    <property type="protein sequence ID" value="VTT68042.1"/>
    <property type="molecule type" value="Genomic_DNA"/>
</dbReference>
<name>A0A5Q3ETB6_FUSFU</name>
<comment type="caution">
    <text evidence="3">The sequence shown here is derived from an EMBL/GenBank/DDBJ whole genome shotgun (WGS) entry which is preliminary data.</text>
</comment>
<accession>A0A5Q3ETB6</accession>
<evidence type="ECO:0000256" key="1">
    <source>
        <dbReference type="SAM" id="Coils"/>
    </source>
</evidence>
<feature type="compositionally biased region" description="Basic and acidic residues" evidence="2">
    <location>
        <begin position="201"/>
        <end position="218"/>
    </location>
</feature>
<reference evidence="3" key="1">
    <citation type="submission" date="2019-05" db="EMBL/GenBank/DDBJ databases">
        <authorList>
            <person name="Piombo E."/>
        </authorList>
    </citation>
    <scope>NUCLEOTIDE SEQUENCE</scope>
    <source>
        <strain evidence="3">C2S</strain>
    </source>
</reference>
<keyword evidence="1" id="KW-0175">Coiled coil</keyword>
<evidence type="ECO:0000313" key="4">
    <source>
        <dbReference type="Proteomes" id="UP000760494"/>
    </source>
</evidence>
<dbReference type="AlphaFoldDB" id="A0A5Q3ETB6"/>
<feature type="region of interest" description="Disordered" evidence="2">
    <location>
        <begin position="37"/>
        <end position="76"/>
    </location>
</feature>
<proteinExistence type="predicted"/>
<protein>
    <submittedName>
        <fullName evidence="3">Uncharacterized protein</fullName>
    </submittedName>
</protein>
<evidence type="ECO:0000256" key="2">
    <source>
        <dbReference type="SAM" id="MobiDB-lite"/>
    </source>
</evidence>
<feature type="compositionally biased region" description="Polar residues" evidence="2">
    <location>
        <begin position="38"/>
        <end position="53"/>
    </location>
</feature>
<feature type="coiled-coil region" evidence="1">
    <location>
        <begin position="100"/>
        <end position="131"/>
    </location>
</feature>
<evidence type="ECO:0000313" key="3">
    <source>
        <dbReference type="EMBL" id="VTT68042.1"/>
    </source>
</evidence>